<keyword evidence="2" id="KW-1133">Transmembrane helix</keyword>
<dbReference type="AlphaFoldDB" id="A0A6P6DC79"/>
<organism evidence="5 6">
    <name type="scientific">Octodon degus</name>
    <name type="common">Degu</name>
    <name type="synonym">Sciurus degus</name>
    <dbReference type="NCBI Taxonomy" id="10160"/>
    <lineage>
        <taxon>Eukaryota</taxon>
        <taxon>Metazoa</taxon>
        <taxon>Chordata</taxon>
        <taxon>Craniata</taxon>
        <taxon>Vertebrata</taxon>
        <taxon>Euteleostomi</taxon>
        <taxon>Mammalia</taxon>
        <taxon>Eutheria</taxon>
        <taxon>Euarchontoglires</taxon>
        <taxon>Glires</taxon>
        <taxon>Rodentia</taxon>
        <taxon>Hystricomorpha</taxon>
        <taxon>Octodontidae</taxon>
        <taxon>Octodon</taxon>
    </lineage>
</organism>
<dbReference type="CTD" id="151888"/>
<keyword evidence="3" id="KW-0732">Signal</keyword>
<dbReference type="Gene3D" id="2.60.40.10">
    <property type="entry name" value="Immunoglobulins"/>
    <property type="match status" value="1"/>
</dbReference>
<dbReference type="GO" id="GO:0002768">
    <property type="term" value="P:immune response-regulating cell surface receptor signaling pathway"/>
    <property type="evidence" value="ECO:0007669"/>
    <property type="project" value="InterPro"/>
</dbReference>
<evidence type="ECO:0000256" key="1">
    <source>
        <dbReference type="ARBA" id="ARBA00023319"/>
    </source>
</evidence>
<evidence type="ECO:0000313" key="6">
    <source>
        <dbReference type="RefSeq" id="XP_023557709.1"/>
    </source>
</evidence>
<accession>A0A6P6DC79</accession>
<dbReference type="InterPro" id="IPR003599">
    <property type="entry name" value="Ig_sub"/>
</dbReference>
<dbReference type="GO" id="GO:0038023">
    <property type="term" value="F:signaling receptor activity"/>
    <property type="evidence" value="ECO:0007669"/>
    <property type="project" value="InterPro"/>
</dbReference>
<evidence type="ECO:0000259" key="4">
    <source>
        <dbReference type="SMART" id="SM00409"/>
    </source>
</evidence>
<dbReference type="RefSeq" id="XP_023557709.1">
    <property type="nucleotide sequence ID" value="XM_023701941.1"/>
</dbReference>
<dbReference type="InterPro" id="IPR039257">
    <property type="entry name" value="BTLA"/>
</dbReference>
<protein>
    <submittedName>
        <fullName evidence="6">B- and T-lymphocyte attenuator</fullName>
    </submittedName>
</protein>
<evidence type="ECO:0000313" key="5">
    <source>
        <dbReference type="Proteomes" id="UP000515203"/>
    </source>
</evidence>
<feature type="transmembrane region" description="Helical" evidence="2">
    <location>
        <begin position="156"/>
        <end position="181"/>
    </location>
</feature>
<dbReference type="SMART" id="SM00409">
    <property type="entry name" value="IG"/>
    <property type="match status" value="1"/>
</dbReference>
<dbReference type="Pfam" id="PF00047">
    <property type="entry name" value="ig"/>
    <property type="match status" value="1"/>
</dbReference>
<name>A0A6P6DC79_OCTDE</name>
<dbReference type="GeneID" id="101584981"/>
<feature type="chain" id="PRO_5027679985" evidence="3">
    <location>
        <begin position="31"/>
        <end position="292"/>
    </location>
</feature>
<dbReference type="GO" id="GO:0005886">
    <property type="term" value="C:plasma membrane"/>
    <property type="evidence" value="ECO:0007669"/>
    <property type="project" value="InterPro"/>
</dbReference>
<dbReference type="FunCoup" id="A0A6P6DC79">
    <property type="interactions" value="467"/>
</dbReference>
<dbReference type="InterPro" id="IPR013783">
    <property type="entry name" value="Ig-like_fold"/>
</dbReference>
<dbReference type="Proteomes" id="UP000515203">
    <property type="component" value="Unplaced"/>
</dbReference>
<gene>
    <name evidence="6" type="primary">Btla</name>
</gene>
<feature type="signal peptide" evidence="3">
    <location>
        <begin position="1"/>
        <end position="30"/>
    </location>
</feature>
<evidence type="ECO:0000256" key="3">
    <source>
        <dbReference type="SAM" id="SignalP"/>
    </source>
</evidence>
<dbReference type="PANTHER" id="PTHR37996:SF1">
    <property type="entry name" value="B- AND T-LYMPHOCYTE ATTENUATOR"/>
    <property type="match status" value="1"/>
</dbReference>
<reference evidence="6" key="1">
    <citation type="submission" date="2025-08" db="UniProtKB">
        <authorList>
            <consortium name="RefSeq"/>
        </authorList>
    </citation>
    <scope>IDENTIFICATION</scope>
</reference>
<dbReference type="InParanoid" id="A0A6P6DC79"/>
<dbReference type="PANTHER" id="PTHR37996">
    <property type="entry name" value="B- AND T-LYMPHOCYTE ATTENUATOR"/>
    <property type="match status" value="1"/>
</dbReference>
<dbReference type="InterPro" id="IPR036179">
    <property type="entry name" value="Ig-like_dom_sf"/>
</dbReference>
<keyword evidence="2" id="KW-0472">Membrane</keyword>
<dbReference type="InterPro" id="IPR013151">
    <property type="entry name" value="Immunoglobulin_dom"/>
</dbReference>
<dbReference type="SUPFAM" id="SSF48726">
    <property type="entry name" value="Immunoglobulin"/>
    <property type="match status" value="1"/>
</dbReference>
<dbReference type="OrthoDB" id="9947981at2759"/>
<sequence length="292" mass="33190">MKTWPTMLGTRKLFWVLFLTLRLGLQSIHGEQSCAVQLNIRRQSEHTVSARTSFQMECPVRYCGHRPNVTWCKLNGTNCYPFEDNLRLYTSWQGGLNKSIFMLHFEPVLPGDNGSYRCSANVSSHLINSHSTTIHVTDVTSASGPPSKEEMADGLWVLYSVLPLGAFPLLVIACFCLFCCLKRQQGKRKKPSDMAEREINMVDIIQPLRSEQTEANTKKNSRTLSLEAEIYDNDPCFRTQEGSEVYSNPHLEEHKQAIVYASLNHSIIRMNPRQARNVEEAPTEYASICVRS</sequence>
<keyword evidence="1" id="KW-0393">Immunoglobulin domain</keyword>
<feature type="domain" description="Immunoglobulin" evidence="4">
    <location>
        <begin position="43"/>
        <end position="137"/>
    </location>
</feature>
<proteinExistence type="predicted"/>
<keyword evidence="2" id="KW-0812">Transmembrane</keyword>
<keyword evidence="5" id="KW-1185">Reference proteome</keyword>
<evidence type="ECO:0000256" key="2">
    <source>
        <dbReference type="SAM" id="Phobius"/>
    </source>
</evidence>